<dbReference type="FunFam" id="3.40.50.2000:FF:000061">
    <property type="entry name" value="UDP-glycosyltransferase 83A1"/>
    <property type="match status" value="1"/>
</dbReference>
<evidence type="ECO:0000256" key="2">
    <source>
        <dbReference type="ARBA" id="ARBA00009995"/>
    </source>
</evidence>
<evidence type="ECO:0000256" key="1">
    <source>
        <dbReference type="ARBA" id="ARBA00004721"/>
    </source>
</evidence>
<evidence type="ECO:0000313" key="5">
    <source>
        <dbReference type="EMBL" id="WOH09003.1"/>
    </source>
</evidence>
<dbReference type="Pfam" id="PF00201">
    <property type="entry name" value="UDPGT"/>
    <property type="match status" value="1"/>
</dbReference>
<dbReference type="InterPro" id="IPR002213">
    <property type="entry name" value="UDP_glucos_trans"/>
</dbReference>
<dbReference type="PANTHER" id="PTHR11926">
    <property type="entry name" value="GLUCOSYL/GLUCURONOSYL TRANSFERASES"/>
    <property type="match status" value="1"/>
</dbReference>
<evidence type="ECO:0000256" key="3">
    <source>
        <dbReference type="ARBA" id="ARBA00022679"/>
    </source>
</evidence>
<dbReference type="FunFam" id="3.40.50.2000:FF:000108">
    <property type="entry name" value="UDP-glycosyltransferase 83A1"/>
    <property type="match status" value="1"/>
</dbReference>
<protein>
    <recommendedName>
        <fullName evidence="7">UDP-glycosyltransferase</fullName>
    </recommendedName>
</protein>
<dbReference type="AlphaFoldDB" id="A0AAF0XJ26"/>
<reference evidence="5" key="2">
    <citation type="submission" date="2022-03" db="EMBL/GenBank/DDBJ databases">
        <title>Draft title - Genomic analysis of global carrot germplasm unveils the trajectory of domestication and the origin of high carotenoid orange carrot.</title>
        <authorList>
            <person name="Iorizzo M."/>
            <person name="Ellison S."/>
            <person name="Senalik D."/>
            <person name="Macko-Podgorni A."/>
            <person name="Grzebelus D."/>
            <person name="Bostan H."/>
            <person name="Rolling W."/>
            <person name="Curaba J."/>
            <person name="Simon P."/>
        </authorList>
    </citation>
    <scope>NUCLEOTIDE SEQUENCE</scope>
    <source>
        <tissue evidence="5">Leaf</tissue>
    </source>
</reference>
<keyword evidence="4" id="KW-0414">Isoprene biosynthesis</keyword>
<dbReference type="GO" id="GO:0080043">
    <property type="term" value="F:quercetin 3-O-glucosyltransferase activity"/>
    <property type="evidence" value="ECO:0007669"/>
    <property type="project" value="TreeGrafter"/>
</dbReference>
<proteinExistence type="inferred from homology"/>
<gene>
    <name evidence="5" type="ORF">DCAR_0728454</name>
</gene>
<accession>A0AAF0XJ26</accession>
<dbReference type="Proteomes" id="UP000077755">
    <property type="component" value="Chromosome 7"/>
</dbReference>
<dbReference type="GO" id="GO:0008299">
    <property type="term" value="P:isoprenoid biosynthetic process"/>
    <property type="evidence" value="ECO:0007669"/>
    <property type="project" value="UniProtKB-KW"/>
</dbReference>
<comment type="similarity">
    <text evidence="2">Belongs to the UDP-glycosyltransferase family.</text>
</comment>
<comment type="pathway">
    <text evidence="1">Secondary metabolite biosynthesis; terpenoid biosynthesis.</text>
</comment>
<keyword evidence="6" id="KW-1185">Reference proteome</keyword>
<dbReference type="EMBL" id="CP093349">
    <property type="protein sequence ID" value="WOH09003.1"/>
    <property type="molecule type" value="Genomic_DNA"/>
</dbReference>
<dbReference type="PANTHER" id="PTHR11926:SF1412">
    <property type="entry name" value="UDP-GLYCOSYLTRANSFERASE 83A1-LIKE"/>
    <property type="match status" value="1"/>
</dbReference>
<dbReference type="SUPFAM" id="SSF53756">
    <property type="entry name" value="UDP-Glycosyltransferase/glycogen phosphorylase"/>
    <property type="match status" value="1"/>
</dbReference>
<evidence type="ECO:0000313" key="6">
    <source>
        <dbReference type="Proteomes" id="UP000077755"/>
    </source>
</evidence>
<evidence type="ECO:0008006" key="7">
    <source>
        <dbReference type="Google" id="ProtNLM"/>
    </source>
</evidence>
<dbReference type="CDD" id="cd03784">
    <property type="entry name" value="GT1_Gtf-like"/>
    <property type="match status" value="1"/>
</dbReference>
<organism evidence="5 6">
    <name type="scientific">Daucus carota subsp. sativus</name>
    <name type="common">Carrot</name>
    <dbReference type="NCBI Taxonomy" id="79200"/>
    <lineage>
        <taxon>Eukaryota</taxon>
        <taxon>Viridiplantae</taxon>
        <taxon>Streptophyta</taxon>
        <taxon>Embryophyta</taxon>
        <taxon>Tracheophyta</taxon>
        <taxon>Spermatophyta</taxon>
        <taxon>Magnoliopsida</taxon>
        <taxon>eudicotyledons</taxon>
        <taxon>Gunneridae</taxon>
        <taxon>Pentapetalae</taxon>
        <taxon>asterids</taxon>
        <taxon>campanulids</taxon>
        <taxon>Apiales</taxon>
        <taxon>Apiaceae</taxon>
        <taxon>Apioideae</taxon>
        <taxon>Scandiceae</taxon>
        <taxon>Daucinae</taxon>
        <taxon>Daucus</taxon>
        <taxon>Daucus sect. Daucus</taxon>
    </lineage>
</organism>
<sequence length="453" mass="50336">MTIPHVLAVPYPGQGHVIPMIELMQRLAQHGPKVTIVNADFIHTRVMNALPRNEDLGENLNLVSIPDGLEPWEDRNDILKVSVAMQRVMPKELEELIRKIDEGADENCYRYCVIANGTMGWAVDVAKRMGIKVGVVWFASAATLASIHSIPRLIDDGILNKEDGSVAKSELFQLSSTIPAISSETLMWTSFNDAAIRKNCFQLLSNCNQSMKLADLIICNSAYELEAAAFSAIPNVLPVGPLSATSMPRNKAGNFWSVDSSCLSWLDQQPVCSVIFVAFGSFTVFDQIQFQELALGLELTNKPFLWVVRPDITTDTQVVYPDGFQDRVGSRGKLVGWAPQEKVLSHPAVACFLSHCGWNSTIEGVSNGVPFLCWPYFADQLSNQAYICEIWKTGLGFERDEAGIIRQDEIVNKVKQLFNGNYGARALELQSKVREDGSSKKNLSNFFDWVRVE</sequence>
<evidence type="ECO:0000256" key="4">
    <source>
        <dbReference type="ARBA" id="ARBA00023229"/>
    </source>
</evidence>
<name>A0AAF0XJ26_DAUCS</name>
<reference evidence="5" key="1">
    <citation type="journal article" date="2016" name="Nat. Genet.">
        <title>A high-quality carrot genome assembly provides new insights into carotenoid accumulation and asterid genome evolution.</title>
        <authorList>
            <person name="Iorizzo M."/>
            <person name="Ellison S."/>
            <person name="Senalik D."/>
            <person name="Zeng P."/>
            <person name="Satapoomin P."/>
            <person name="Huang J."/>
            <person name="Bowman M."/>
            <person name="Iovene M."/>
            <person name="Sanseverino W."/>
            <person name="Cavagnaro P."/>
            <person name="Yildiz M."/>
            <person name="Macko-Podgorni A."/>
            <person name="Moranska E."/>
            <person name="Grzebelus E."/>
            <person name="Grzebelus D."/>
            <person name="Ashrafi H."/>
            <person name="Zheng Z."/>
            <person name="Cheng S."/>
            <person name="Spooner D."/>
            <person name="Van Deynze A."/>
            <person name="Simon P."/>
        </authorList>
    </citation>
    <scope>NUCLEOTIDE SEQUENCE</scope>
    <source>
        <tissue evidence="5">Leaf</tissue>
    </source>
</reference>
<dbReference type="GO" id="GO:0080044">
    <property type="term" value="F:quercetin 7-O-glucosyltransferase activity"/>
    <property type="evidence" value="ECO:0007669"/>
    <property type="project" value="TreeGrafter"/>
</dbReference>
<keyword evidence="3" id="KW-0808">Transferase</keyword>
<dbReference type="Gene3D" id="3.40.50.2000">
    <property type="entry name" value="Glycogen Phosphorylase B"/>
    <property type="match status" value="2"/>
</dbReference>